<dbReference type="Proteomes" id="UP000051861">
    <property type="component" value="Unassembled WGS sequence"/>
</dbReference>
<proteinExistence type="predicted"/>
<gene>
    <name evidence="1" type="ORF">AMJ44_14005</name>
</gene>
<dbReference type="EMBL" id="LIZX01000219">
    <property type="protein sequence ID" value="KPJ63788.1"/>
    <property type="molecule type" value="Genomic_DNA"/>
</dbReference>
<evidence type="ECO:0000313" key="2">
    <source>
        <dbReference type="Proteomes" id="UP000051861"/>
    </source>
</evidence>
<protein>
    <submittedName>
        <fullName evidence="1">Uncharacterized protein</fullName>
    </submittedName>
</protein>
<reference evidence="1 2" key="1">
    <citation type="journal article" date="2015" name="Microbiome">
        <title>Genomic resolution of linkages in carbon, nitrogen, and sulfur cycling among widespread estuary sediment bacteria.</title>
        <authorList>
            <person name="Baker B.J."/>
            <person name="Lazar C.S."/>
            <person name="Teske A.P."/>
            <person name="Dick G.J."/>
        </authorList>
    </citation>
    <scope>NUCLEOTIDE SEQUENCE [LARGE SCALE GENOMIC DNA]</scope>
    <source>
        <strain evidence="1">DG_54_3</strain>
    </source>
</reference>
<dbReference type="AlphaFoldDB" id="A0A0S7XPM4"/>
<organism evidence="1 2">
    <name type="scientific">candidate division WOR-1 bacterium DG_54_3</name>
    <dbReference type="NCBI Taxonomy" id="1703775"/>
    <lineage>
        <taxon>Bacteria</taxon>
        <taxon>Bacillati</taxon>
        <taxon>Saganbacteria</taxon>
    </lineage>
</organism>
<sequence>MGEVNPKLTKLIDYAGGNNPVYIGWARSGTATSSAKWKIKKLVYSGSNVYEYWADYSNRYNKVWSLRATYAYGP</sequence>
<evidence type="ECO:0000313" key="1">
    <source>
        <dbReference type="EMBL" id="KPJ63788.1"/>
    </source>
</evidence>
<comment type="caution">
    <text evidence="1">The sequence shown here is derived from an EMBL/GenBank/DDBJ whole genome shotgun (WGS) entry which is preliminary data.</text>
</comment>
<accession>A0A0S7XPM4</accession>
<name>A0A0S7XPM4_UNCSA</name>